<feature type="domain" description="Carbohydrate kinase PfkB" evidence="12">
    <location>
        <begin position="15"/>
        <end position="286"/>
    </location>
</feature>
<keyword evidence="7 11" id="KW-0067">ATP-binding</keyword>
<dbReference type="InterPro" id="IPR022463">
    <property type="entry name" value="1-PFruKinase"/>
</dbReference>
<accession>G8QVB8</accession>
<evidence type="ECO:0000256" key="6">
    <source>
        <dbReference type="ARBA" id="ARBA00022777"/>
    </source>
</evidence>
<dbReference type="RefSeq" id="WP_014271273.1">
    <property type="nucleotide sequence ID" value="NC_016633.1"/>
</dbReference>
<dbReference type="STRING" id="158190.SpiGrapes_2673"/>
<dbReference type="AlphaFoldDB" id="G8QVB8"/>
<dbReference type="NCBIfam" id="TIGR03828">
    <property type="entry name" value="pfkB"/>
    <property type="match status" value="1"/>
</dbReference>
<comment type="catalytic activity">
    <reaction evidence="9 11">
        <text>beta-D-fructose 1-phosphate + ATP = beta-D-fructose 1,6-bisphosphate + ADP + H(+)</text>
        <dbReference type="Rhea" id="RHEA:14213"/>
        <dbReference type="ChEBI" id="CHEBI:15378"/>
        <dbReference type="ChEBI" id="CHEBI:30616"/>
        <dbReference type="ChEBI" id="CHEBI:32966"/>
        <dbReference type="ChEBI" id="CHEBI:138881"/>
        <dbReference type="ChEBI" id="CHEBI:456216"/>
        <dbReference type="EC" id="2.7.1.56"/>
    </reaction>
</comment>
<dbReference type="PANTHER" id="PTHR46566:SF1">
    <property type="entry name" value="1-PHOSPHOFRUCTOKINASE"/>
    <property type="match status" value="1"/>
</dbReference>
<reference evidence="13 14" key="1">
    <citation type="submission" date="2011-11" db="EMBL/GenBank/DDBJ databases">
        <title>Complete sequence of Spirochaeta sp. grapes.</title>
        <authorList>
            <consortium name="US DOE Joint Genome Institute"/>
            <person name="Lucas S."/>
            <person name="Han J."/>
            <person name="Lapidus A."/>
            <person name="Cheng J.-F."/>
            <person name="Goodwin L."/>
            <person name="Pitluck S."/>
            <person name="Peters L."/>
            <person name="Ovchinnikova G."/>
            <person name="Munk A.C."/>
            <person name="Detter J.C."/>
            <person name="Han C."/>
            <person name="Tapia R."/>
            <person name="Land M."/>
            <person name="Hauser L."/>
            <person name="Kyrpides N."/>
            <person name="Ivanova N."/>
            <person name="Pagani I."/>
            <person name="Ritalahtilisa K."/>
            <person name="Loeffler F."/>
            <person name="Woyke T."/>
        </authorList>
    </citation>
    <scope>NUCLEOTIDE SEQUENCE [LARGE SCALE GENOMIC DNA]</scope>
    <source>
        <strain evidence="14">ATCC BAA-1885 / DSM 22778 / Grapes</strain>
    </source>
</reference>
<dbReference type="GO" id="GO:0044281">
    <property type="term" value="P:small molecule metabolic process"/>
    <property type="evidence" value="ECO:0007669"/>
    <property type="project" value="UniProtKB-ARBA"/>
</dbReference>
<dbReference type="PROSITE" id="PS00584">
    <property type="entry name" value="PFKB_KINASES_2"/>
    <property type="match status" value="1"/>
</dbReference>
<evidence type="ECO:0000256" key="1">
    <source>
        <dbReference type="ARBA" id="ARBA00010688"/>
    </source>
</evidence>
<keyword evidence="5 11" id="KW-0547">Nucleotide-binding</keyword>
<evidence type="ECO:0000256" key="9">
    <source>
        <dbReference type="ARBA" id="ARBA00047745"/>
    </source>
</evidence>
<dbReference type="CDD" id="cd01164">
    <property type="entry name" value="FruK_PfkB_like"/>
    <property type="match status" value="1"/>
</dbReference>
<dbReference type="EMBL" id="CP003155">
    <property type="protein sequence ID" value="AEV30433.1"/>
    <property type="molecule type" value="Genomic_DNA"/>
</dbReference>
<evidence type="ECO:0000256" key="3">
    <source>
        <dbReference type="ARBA" id="ARBA00013596"/>
    </source>
</evidence>
<comment type="similarity">
    <text evidence="1 11">Belongs to the carbohydrate kinase PfkB family.</text>
</comment>
<dbReference type="Proteomes" id="UP000005632">
    <property type="component" value="Chromosome"/>
</dbReference>
<keyword evidence="4 10" id="KW-0808">Transferase</keyword>
<evidence type="ECO:0000313" key="14">
    <source>
        <dbReference type="Proteomes" id="UP000005632"/>
    </source>
</evidence>
<dbReference type="NCBIfam" id="TIGR03168">
    <property type="entry name" value="1-PFK"/>
    <property type="match status" value="1"/>
</dbReference>
<evidence type="ECO:0000313" key="13">
    <source>
        <dbReference type="EMBL" id="AEV30433.1"/>
    </source>
</evidence>
<dbReference type="OrthoDB" id="9801219at2"/>
<dbReference type="InterPro" id="IPR011611">
    <property type="entry name" value="PfkB_dom"/>
</dbReference>
<dbReference type="KEGG" id="sgp:SpiGrapes_2673"/>
<dbReference type="EC" id="2.7.1.56" evidence="2 11"/>
<dbReference type="SUPFAM" id="SSF53613">
    <property type="entry name" value="Ribokinase-like"/>
    <property type="match status" value="1"/>
</dbReference>
<comment type="function">
    <text evidence="11">Catalyzes the ATP-dependent phosphorylation of fructose-l-phosphate to fructose-l,6-bisphosphate.</text>
</comment>
<proteinExistence type="inferred from homology"/>
<evidence type="ECO:0000256" key="4">
    <source>
        <dbReference type="ARBA" id="ARBA00022679"/>
    </source>
</evidence>
<dbReference type="GO" id="GO:0005524">
    <property type="term" value="F:ATP binding"/>
    <property type="evidence" value="ECO:0007669"/>
    <property type="project" value="UniProtKB-UniRule"/>
</dbReference>
<evidence type="ECO:0000256" key="8">
    <source>
        <dbReference type="ARBA" id="ARBA00032802"/>
    </source>
</evidence>
<evidence type="ECO:0000256" key="10">
    <source>
        <dbReference type="PIRNR" id="PIRNR000535"/>
    </source>
</evidence>
<keyword evidence="6 11" id="KW-0418">Kinase</keyword>
<dbReference type="InterPro" id="IPR002173">
    <property type="entry name" value="Carboh/pur_kinase_PfkB_CS"/>
</dbReference>
<evidence type="ECO:0000256" key="5">
    <source>
        <dbReference type="ARBA" id="ARBA00022741"/>
    </source>
</evidence>
<dbReference type="GO" id="GO:0016052">
    <property type="term" value="P:carbohydrate catabolic process"/>
    <property type="evidence" value="ECO:0007669"/>
    <property type="project" value="UniProtKB-ARBA"/>
</dbReference>
<dbReference type="GO" id="GO:0008662">
    <property type="term" value="F:1-phosphofructokinase activity"/>
    <property type="evidence" value="ECO:0007669"/>
    <property type="project" value="UniProtKB-UniRule"/>
</dbReference>
<dbReference type="PIRSF" id="PIRSF000535">
    <property type="entry name" value="1PFK/6PFK/LacC"/>
    <property type="match status" value="1"/>
</dbReference>
<gene>
    <name evidence="13" type="ordered locus">SpiGrapes_2673</name>
</gene>
<protein>
    <recommendedName>
        <fullName evidence="3 11">1-phosphofructokinase</fullName>
        <shortName evidence="11">Fru1PK</shortName>
        <ecNumber evidence="2 11">2.7.1.56</ecNumber>
    </recommendedName>
    <alternativeName>
        <fullName evidence="8 11">Fructose 1-phosphate kinase</fullName>
    </alternativeName>
</protein>
<organism evidence="13 14">
    <name type="scientific">Sphaerochaeta pleomorpha (strain ATCC BAA-1885 / DSM 22778 / Grapes)</name>
    <dbReference type="NCBI Taxonomy" id="158190"/>
    <lineage>
        <taxon>Bacteria</taxon>
        <taxon>Pseudomonadati</taxon>
        <taxon>Spirochaetota</taxon>
        <taxon>Spirochaetia</taxon>
        <taxon>Spirochaetales</taxon>
        <taxon>Sphaerochaetaceae</taxon>
        <taxon>Sphaerochaeta</taxon>
    </lineage>
</organism>
<sequence>MIATVTFNPSLDYVISVDSFILGALNRTNTEKIFPGGKGINVSIVLHALGIDTIAYGFEAGFTGTALTHLLHQRRIQADFIQVANGFTRINVKIRTANTESEINGRGPEIDKKDIELLYAKLDLLSEADCLVLAGSIPPMVPQTIYEDILCHLQGKKIKTIVDATNHLLLNVLPYHPFLIKPNDIELGEIFGVKISGIADSITYGKKLQDSGAKNVLVSLGKKGAILIDEFGTVHQCDAPKGKVLNTIGAGDSMVAGFLAGYLKTGDYKQALRMGVCAGSASAFSYDLASRQDIETLLCNMNQQSPVNDGKMLF</sequence>
<dbReference type="InterPro" id="IPR029056">
    <property type="entry name" value="Ribokinase-like"/>
</dbReference>
<evidence type="ECO:0000259" key="12">
    <source>
        <dbReference type="Pfam" id="PF00294"/>
    </source>
</evidence>
<dbReference type="FunFam" id="3.40.1190.20:FF:000001">
    <property type="entry name" value="Phosphofructokinase"/>
    <property type="match status" value="1"/>
</dbReference>
<evidence type="ECO:0000256" key="7">
    <source>
        <dbReference type="ARBA" id="ARBA00022840"/>
    </source>
</evidence>
<dbReference type="Pfam" id="PF00294">
    <property type="entry name" value="PfkB"/>
    <property type="match status" value="1"/>
</dbReference>
<keyword evidence="14" id="KW-1185">Reference proteome</keyword>
<dbReference type="eggNOG" id="COG1105">
    <property type="taxonomic scope" value="Bacteria"/>
</dbReference>
<dbReference type="GO" id="GO:0005829">
    <property type="term" value="C:cytosol"/>
    <property type="evidence" value="ECO:0007669"/>
    <property type="project" value="TreeGrafter"/>
</dbReference>
<evidence type="ECO:0000256" key="2">
    <source>
        <dbReference type="ARBA" id="ARBA00012131"/>
    </source>
</evidence>
<dbReference type="PANTHER" id="PTHR46566">
    <property type="entry name" value="1-PHOSPHOFRUCTOKINASE-RELATED"/>
    <property type="match status" value="1"/>
</dbReference>
<dbReference type="InterPro" id="IPR017583">
    <property type="entry name" value="Tagatose/fructose_Pkinase"/>
</dbReference>
<evidence type="ECO:0000256" key="11">
    <source>
        <dbReference type="RuleBase" id="RU369061"/>
    </source>
</evidence>
<name>G8QVB8_SPHPG</name>
<dbReference type="HOGENOM" id="CLU_050013_1_0_12"/>
<dbReference type="Gene3D" id="3.40.1190.20">
    <property type="match status" value="1"/>
</dbReference>